<keyword evidence="7 11" id="KW-0520">NAD</keyword>
<dbReference type="Proteomes" id="UP001164909">
    <property type="component" value="Chromosome"/>
</dbReference>
<evidence type="ECO:0000256" key="11">
    <source>
        <dbReference type="RuleBase" id="RU366046"/>
    </source>
</evidence>
<feature type="domain" description="NAD-dependent epimerase/dehydratase" evidence="12">
    <location>
        <begin position="2"/>
        <end position="250"/>
    </location>
</feature>
<proteinExistence type="inferred from homology"/>
<dbReference type="InterPro" id="IPR001509">
    <property type="entry name" value="Epimerase_deHydtase"/>
</dbReference>
<dbReference type="InterPro" id="IPR005886">
    <property type="entry name" value="UDP_G4E"/>
</dbReference>
<protein>
    <recommendedName>
        <fullName evidence="6 11">UDP-glucose 4-epimerase</fullName>
        <ecNumber evidence="5 11">5.1.3.2</ecNumber>
    </recommendedName>
</protein>
<reference evidence="13" key="1">
    <citation type="submission" date="2022-12" db="EMBL/GenBank/DDBJ databases">
        <authorList>
            <person name="Bing R.G."/>
            <person name="Willard D.J."/>
            <person name="Manesh M.J.H."/>
            <person name="Laemthong T."/>
            <person name="Crosby J.R."/>
            <person name="Kelly R.M."/>
        </authorList>
    </citation>
    <scope>NUCLEOTIDE SEQUENCE</scope>
    <source>
        <strain evidence="13">DSM 8990</strain>
    </source>
</reference>
<dbReference type="PANTHER" id="PTHR43725">
    <property type="entry name" value="UDP-GLUCOSE 4-EPIMERASE"/>
    <property type="match status" value="1"/>
</dbReference>
<evidence type="ECO:0000259" key="12">
    <source>
        <dbReference type="Pfam" id="PF01370"/>
    </source>
</evidence>
<dbReference type="EMBL" id="CP113865">
    <property type="protein sequence ID" value="WAM33173.1"/>
    <property type="molecule type" value="Genomic_DNA"/>
</dbReference>
<evidence type="ECO:0000256" key="2">
    <source>
        <dbReference type="ARBA" id="ARBA00001911"/>
    </source>
</evidence>
<evidence type="ECO:0000256" key="4">
    <source>
        <dbReference type="ARBA" id="ARBA00007637"/>
    </source>
</evidence>
<evidence type="ECO:0000313" key="13">
    <source>
        <dbReference type="EMBL" id="WAM33173.1"/>
    </source>
</evidence>
<dbReference type="Gene3D" id="3.90.25.10">
    <property type="entry name" value="UDP-galactose 4-epimerase, domain 1"/>
    <property type="match status" value="1"/>
</dbReference>
<name>A0ABY7BK33_9FIRM</name>
<evidence type="ECO:0000256" key="5">
    <source>
        <dbReference type="ARBA" id="ARBA00013189"/>
    </source>
</evidence>
<accession>A0ABY7BK33</accession>
<dbReference type="SUPFAM" id="SSF51735">
    <property type="entry name" value="NAD(P)-binding Rossmann-fold domains"/>
    <property type="match status" value="1"/>
</dbReference>
<dbReference type="PANTHER" id="PTHR43725:SF53">
    <property type="entry name" value="UDP-ARABINOSE 4-EPIMERASE 1"/>
    <property type="match status" value="1"/>
</dbReference>
<evidence type="ECO:0000256" key="3">
    <source>
        <dbReference type="ARBA" id="ARBA00004947"/>
    </source>
</evidence>
<dbReference type="InterPro" id="IPR036291">
    <property type="entry name" value="NAD(P)-bd_dom_sf"/>
</dbReference>
<evidence type="ECO:0000256" key="6">
    <source>
        <dbReference type="ARBA" id="ARBA00018569"/>
    </source>
</evidence>
<evidence type="ECO:0000256" key="1">
    <source>
        <dbReference type="ARBA" id="ARBA00000083"/>
    </source>
</evidence>
<comment type="cofactor">
    <cofactor evidence="2 11">
        <name>NAD(+)</name>
        <dbReference type="ChEBI" id="CHEBI:57540"/>
    </cofactor>
</comment>
<dbReference type="NCBIfam" id="TIGR01179">
    <property type="entry name" value="galE"/>
    <property type="match status" value="1"/>
</dbReference>
<comment type="subunit">
    <text evidence="11">Homodimer.</text>
</comment>
<gene>
    <name evidence="13" type="primary">galE</name>
    <name evidence="13" type="ORF">OTK00_001648</name>
</gene>
<evidence type="ECO:0000256" key="10">
    <source>
        <dbReference type="ARBA" id="ARBA00023277"/>
    </source>
</evidence>
<dbReference type="RefSeq" id="WP_045169828.1">
    <property type="nucleotide sequence ID" value="NZ_CP113865.1"/>
</dbReference>
<dbReference type="GO" id="GO:0003978">
    <property type="term" value="F:UDP-glucose 4-epimerase activity"/>
    <property type="evidence" value="ECO:0007669"/>
    <property type="project" value="UniProtKB-EC"/>
</dbReference>
<dbReference type="Pfam" id="PF01370">
    <property type="entry name" value="Epimerase"/>
    <property type="match status" value="1"/>
</dbReference>
<keyword evidence="14" id="KW-1185">Reference proteome</keyword>
<sequence length="330" mass="36831">MILVTGGAGYIGSHMVWLLLEKGYEVVVIDNLEKGHKKAVLGGKFYNGDLKDREFLDRVFSENEISAVIHFAASSLVGESVQNPLKYYYNNVYGTLNLVDAMIKHNVKKIVFSSTAAVYGEPENIPILETDKTQPTNPYGETKLAIEKMLKWMDNAYGLKFVSLRYFNVAGAHPDGIIGEDHNPETHLIPIVLQAALGIRDKVIVYGNDYSTKDGTCIRDYIHVLDLCDAHLKALEYLEKYNVSDIFNLGNGMGFSVMEVIEKASEIVGKKIPYEIGPRRAGDPSVLVASSKKAQKVLGWQQQYNSLDVIISTAWRWHSLHPEGYSGKQD</sequence>
<comment type="similarity">
    <text evidence="4 11">Belongs to the NAD(P)-dependent epimerase/dehydratase family.</text>
</comment>
<comment type="catalytic activity">
    <reaction evidence="1 11">
        <text>UDP-alpha-D-glucose = UDP-alpha-D-galactose</text>
        <dbReference type="Rhea" id="RHEA:22168"/>
        <dbReference type="ChEBI" id="CHEBI:58885"/>
        <dbReference type="ChEBI" id="CHEBI:66914"/>
        <dbReference type="EC" id="5.1.3.2"/>
    </reaction>
</comment>
<keyword evidence="8" id="KW-0299">Galactose metabolism</keyword>
<organism evidence="13 14">
    <name type="scientific">Caldicellulosiruptor morganii</name>
    <dbReference type="NCBI Taxonomy" id="1387555"/>
    <lineage>
        <taxon>Bacteria</taxon>
        <taxon>Bacillati</taxon>
        <taxon>Bacillota</taxon>
        <taxon>Bacillota incertae sedis</taxon>
        <taxon>Caldicellulosiruptorales</taxon>
        <taxon>Caldicellulosiruptoraceae</taxon>
        <taxon>Caldicellulosiruptor</taxon>
    </lineage>
</organism>
<evidence type="ECO:0000256" key="8">
    <source>
        <dbReference type="ARBA" id="ARBA00023144"/>
    </source>
</evidence>
<evidence type="ECO:0000256" key="7">
    <source>
        <dbReference type="ARBA" id="ARBA00023027"/>
    </source>
</evidence>
<evidence type="ECO:0000256" key="9">
    <source>
        <dbReference type="ARBA" id="ARBA00023235"/>
    </source>
</evidence>
<keyword evidence="10 11" id="KW-0119">Carbohydrate metabolism</keyword>
<dbReference type="CDD" id="cd05247">
    <property type="entry name" value="UDP_G4E_1_SDR_e"/>
    <property type="match status" value="1"/>
</dbReference>
<evidence type="ECO:0000313" key="14">
    <source>
        <dbReference type="Proteomes" id="UP001164909"/>
    </source>
</evidence>
<dbReference type="Gene3D" id="3.40.50.720">
    <property type="entry name" value="NAD(P)-binding Rossmann-like Domain"/>
    <property type="match status" value="1"/>
</dbReference>
<keyword evidence="9 11" id="KW-0413">Isomerase</keyword>
<dbReference type="EC" id="5.1.3.2" evidence="5 11"/>
<comment type="pathway">
    <text evidence="3 11">Carbohydrate metabolism; galactose metabolism.</text>
</comment>